<dbReference type="Proteomes" id="UP000321570">
    <property type="component" value="Unassembled WGS sequence"/>
</dbReference>
<proteinExistence type="predicted"/>
<organism evidence="2 3">
    <name type="scientific">Hymenolepis diminuta</name>
    <name type="common">Rat tapeworm</name>
    <dbReference type="NCBI Taxonomy" id="6216"/>
    <lineage>
        <taxon>Eukaryota</taxon>
        <taxon>Metazoa</taxon>
        <taxon>Spiralia</taxon>
        <taxon>Lophotrochozoa</taxon>
        <taxon>Platyhelminthes</taxon>
        <taxon>Cestoda</taxon>
        <taxon>Eucestoda</taxon>
        <taxon>Cyclophyllidea</taxon>
        <taxon>Hymenolepididae</taxon>
        <taxon>Hymenolepis</taxon>
    </lineage>
</organism>
<feature type="compositionally biased region" description="Polar residues" evidence="1">
    <location>
        <begin position="186"/>
        <end position="197"/>
    </location>
</feature>
<gene>
    <name evidence="2" type="ORF">WMSIL1_LOCUS7537</name>
</gene>
<protein>
    <submittedName>
        <fullName evidence="2">Uncharacterized protein</fullName>
    </submittedName>
</protein>
<evidence type="ECO:0000256" key="1">
    <source>
        <dbReference type="SAM" id="MobiDB-lite"/>
    </source>
</evidence>
<evidence type="ECO:0000313" key="3">
    <source>
        <dbReference type="Proteomes" id="UP000321570"/>
    </source>
</evidence>
<evidence type="ECO:0000313" key="2">
    <source>
        <dbReference type="EMBL" id="VUZ48281.1"/>
    </source>
</evidence>
<dbReference type="EMBL" id="CABIJS010000277">
    <property type="protein sequence ID" value="VUZ48281.1"/>
    <property type="molecule type" value="Genomic_DNA"/>
</dbReference>
<sequence>MSQTSAIEKSILYQLLMENSDINTTNMQKSRKESFSPNHHKTLLSQLRNNFTMRERKFCTIGDPAPSTSLLPFTSTSVNSGENETIVQEPQHELPSSNSPQASLSQPRGNLNVVTTAVQTSISFGSQMSPNTFANFLQLPAFPEQAQPLDLSSVPTAFPPHSLNNIRHLPSSPPSHTEMPVDQRLQHSANRSGSEPLNITDPLPSASCPFNNFRYGTGIFPGIPPPIEHDPEYEEEQYLRDHIPWWPAPPPAHTTPHHSPKLEFRCVRPSPPQTHSDYSCDL</sequence>
<name>A0A564YLW4_HYMDI</name>
<accession>A0A564YLW4</accession>
<dbReference type="AlphaFoldDB" id="A0A564YLW4"/>
<reference evidence="2 3" key="1">
    <citation type="submission" date="2019-07" db="EMBL/GenBank/DDBJ databases">
        <authorList>
            <person name="Jastrzebski P J."/>
            <person name="Paukszto L."/>
            <person name="Jastrzebski P J."/>
        </authorList>
    </citation>
    <scope>NUCLEOTIDE SEQUENCE [LARGE SCALE GENOMIC DNA]</scope>
    <source>
        <strain evidence="2 3">WMS-il1</strain>
    </source>
</reference>
<feature type="region of interest" description="Disordered" evidence="1">
    <location>
        <begin position="162"/>
        <end position="202"/>
    </location>
</feature>
<keyword evidence="3" id="KW-1185">Reference proteome</keyword>